<dbReference type="PANTHER" id="PTHR19282:SF477">
    <property type="entry name" value="TETRASPANIN"/>
    <property type="match status" value="1"/>
</dbReference>
<feature type="transmembrane region" description="Helical" evidence="5">
    <location>
        <begin position="61"/>
        <end position="86"/>
    </location>
</feature>
<evidence type="ECO:0000256" key="1">
    <source>
        <dbReference type="ARBA" id="ARBA00004141"/>
    </source>
</evidence>
<keyword evidence="4 5" id="KW-0472">Membrane</keyword>
<dbReference type="AlphaFoldDB" id="A0A8X6U617"/>
<keyword evidence="2 5" id="KW-0812">Transmembrane</keyword>
<gene>
    <name evidence="6" type="primary">AVEN_170014_1</name>
    <name evidence="6" type="ORF">NPIL_548161</name>
</gene>
<dbReference type="InterPro" id="IPR008952">
    <property type="entry name" value="Tetraspanin_EC2_sf"/>
</dbReference>
<dbReference type="Pfam" id="PF00335">
    <property type="entry name" value="Tetraspanin"/>
    <property type="match status" value="1"/>
</dbReference>
<evidence type="ECO:0000256" key="2">
    <source>
        <dbReference type="ARBA" id="ARBA00022692"/>
    </source>
</evidence>
<evidence type="ECO:0000313" key="6">
    <source>
        <dbReference type="EMBL" id="GFT84152.1"/>
    </source>
</evidence>
<reference evidence="6" key="1">
    <citation type="submission" date="2020-08" db="EMBL/GenBank/DDBJ databases">
        <title>Multicomponent nature underlies the extraordinary mechanical properties of spider dragline silk.</title>
        <authorList>
            <person name="Kono N."/>
            <person name="Nakamura H."/>
            <person name="Mori M."/>
            <person name="Yoshida Y."/>
            <person name="Ohtoshi R."/>
            <person name="Malay A.D."/>
            <person name="Moran D.A.P."/>
            <person name="Tomita M."/>
            <person name="Numata K."/>
            <person name="Arakawa K."/>
        </authorList>
    </citation>
    <scope>NUCLEOTIDE SEQUENCE</scope>
</reference>
<dbReference type="GO" id="GO:0005886">
    <property type="term" value="C:plasma membrane"/>
    <property type="evidence" value="ECO:0007669"/>
    <property type="project" value="TreeGrafter"/>
</dbReference>
<name>A0A8X6U617_NEPPI</name>
<dbReference type="Proteomes" id="UP000887013">
    <property type="component" value="Unassembled WGS sequence"/>
</dbReference>
<evidence type="ECO:0000313" key="7">
    <source>
        <dbReference type="Proteomes" id="UP000887013"/>
    </source>
</evidence>
<dbReference type="EMBL" id="BMAW01023693">
    <property type="protein sequence ID" value="GFT84152.1"/>
    <property type="molecule type" value="Genomic_DNA"/>
</dbReference>
<proteinExistence type="predicted"/>
<evidence type="ECO:0000256" key="4">
    <source>
        <dbReference type="ARBA" id="ARBA00023136"/>
    </source>
</evidence>
<dbReference type="Gene3D" id="1.10.1450.10">
    <property type="entry name" value="Tetraspanin"/>
    <property type="match status" value="1"/>
</dbReference>
<dbReference type="SUPFAM" id="SSF48652">
    <property type="entry name" value="Tetraspanin"/>
    <property type="match status" value="1"/>
</dbReference>
<evidence type="ECO:0000256" key="3">
    <source>
        <dbReference type="ARBA" id="ARBA00022989"/>
    </source>
</evidence>
<evidence type="ECO:0000256" key="5">
    <source>
        <dbReference type="SAM" id="Phobius"/>
    </source>
</evidence>
<evidence type="ECO:0008006" key="8">
    <source>
        <dbReference type="Google" id="ProtNLM"/>
    </source>
</evidence>
<keyword evidence="3 5" id="KW-1133">Transmembrane helix</keyword>
<organism evidence="6 7">
    <name type="scientific">Nephila pilipes</name>
    <name type="common">Giant wood spider</name>
    <name type="synonym">Nephila maculata</name>
    <dbReference type="NCBI Taxonomy" id="299642"/>
    <lineage>
        <taxon>Eukaryota</taxon>
        <taxon>Metazoa</taxon>
        <taxon>Ecdysozoa</taxon>
        <taxon>Arthropoda</taxon>
        <taxon>Chelicerata</taxon>
        <taxon>Arachnida</taxon>
        <taxon>Araneae</taxon>
        <taxon>Araneomorphae</taxon>
        <taxon>Entelegynae</taxon>
        <taxon>Araneoidea</taxon>
        <taxon>Nephilidae</taxon>
        <taxon>Nephila</taxon>
    </lineage>
</organism>
<protein>
    <recommendedName>
        <fullName evidence="8">Tetraspanin</fullName>
    </recommendedName>
</protein>
<keyword evidence="7" id="KW-1185">Reference proteome</keyword>
<dbReference type="PANTHER" id="PTHR19282">
    <property type="entry name" value="TETRASPANIN"/>
    <property type="match status" value="1"/>
</dbReference>
<feature type="transmembrane region" description="Helical" evidence="5">
    <location>
        <begin position="98"/>
        <end position="122"/>
    </location>
</feature>
<dbReference type="OrthoDB" id="6430726at2759"/>
<accession>A0A8X6U617</accession>
<dbReference type="InterPro" id="IPR018499">
    <property type="entry name" value="Tetraspanin/Peripherin"/>
</dbReference>
<comment type="caution">
    <text evidence="6">The sequence shown here is derived from an EMBL/GenBank/DDBJ whole genome shotgun (WGS) entry which is preliminary data.</text>
</comment>
<sequence length="225" mass="25737">MSVRYDKPQKLKRNPTSKSSLKKLLTAQGYKIPQVSGAAVVGISIYVNVDLWQPNKHLNIAIFFWVNILLLLSGVIIVAFSIITCFEYFFKKGMTLCLFTYFGTLVFVLQCIICALCFTWRMEIGVFLEQKLVHFVIEEYHRVDKGAGKHLAFDHLQSEYRCCGAYNYTDWKRSGWIKGRSDPNDLPVACCKTTTNMVDCKANYPDKIHKEVSLSSLLRESEHSA</sequence>
<comment type="subcellular location">
    <subcellularLocation>
        <location evidence="1">Membrane</location>
        <topology evidence="1">Multi-pass membrane protein</topology>
    </subcellularLocation>
</comment>